<keyword evidence="1" id="KW-0732">Signal</keyword>
<reference evidence="2" key="2">
    <citation type="submission" date="2017-07" db="EMBL/GenBank/DDBJ databases">
        <authorList>
            <person name="Sun Z.S."/>
            <person name="Albrecht U."/>
            <person name="Echele G."/>
            <person name="Lee C.C."/>
        </authorList>
    </citation>
    <scope>NUCLEOTIDE SEQUENCE</scope>
    <source>
        <strain evidence="2">J_Ps14.4</strain>
    </source>
</reference>
<reference evidence="2" key="1">
    <citation type="journal article" date="2017" name="Genome Biol. Evol.">
        <title>Divergence of the Venom Exogene Repertoire in Two Sister Species of Turriconus.</title>
        <authorList>
            <person name="Li Q."/>
            <person name="Barghi N."/>
            <person name="Lu A."/>
            <person name="Fedosov A.E."/>
            <person name="Bandyopadhyay P.K."/>
            <person name="Lluisma A.O."/>
            <person name="Concepcion G.P."/>
            <person name="Yandell M."/>
            <person name="Olivera B.M."/>
            <person name="Safavi-Hemami H."/>
        </authorList>
    </citation>
    <scope>NUCLEOTIDE SEQUENCE</scope>
    <source>
        <strain evidence="2">J_Ps14.4</strain>
    </source>
</reference>
<evidence type="ECO:0000256" key="1">
    <source>
        <dbReference type="SAM" id="SignalP"/>
    </source>
</evidence>
<sequence>MASVQSVTCCCLLWLMLSVQLVNPGSSGTAQFSGHRTARDLPLYVKVLLCHGGCNQKPVPSFCDCSKKRDVVSSSIRRRKRPMAV</sequence>
<feature type="chain" id="PRO_5012922832" evidence="1">
    <location>
        <begin position="25"/>
        <end position="85"/>
    </location>
</feature>
<feature type="signal peptide" evidence="1">
    <location>
        <begin position="1"/>
        <end position="24"/>
    </location>
</feature>
<proteinExistence type="evidence at transcript level"/>
<name>A0A291C2G7_CONPC</name>
<evidence type="ECO:0000313" key="2">
    <source>
        <dbReference type="EMBL" id="ATF27616.1"/>
    </source>
</evidence>
<dbReference type="AlphaFoldDB" id="A0A291C2G7"/>
<organism evidence="2">
    <name type="scientific">Conus praecellens</name>
    <name type="common">Admirable cone</name>
    <dbReference type="NCBI Taxonomy" id="128530"/>
    <lineage>
        <taxon>Eukaryota</taxon>
        <taxon>Metazoa</taxon>
        <taxon>Spiralia</taxon>
        <taxon>Lophotrochozoa</taxon>
        <taxon>Mollusca</taxon>
        <taxon>Gastropoda</taxon>
        <taxon>Caenogastropoda</taxon>
        <taxon>Neogastropoda</taxon>
        <taxon>Conoidea</taxon>
        <taxon>Conidae</taxon>
        <taxon>Conus</taxon>
        <taxon>Turriconus</taxon>
    </lineage>
</organism>
<accession>A0A291C2G7</accession>
<dbReference type="EMBL" id="MF576782">
    <property type="protein sequence ID" value="ATF27616.1"/>
    <property type="molecule type" value="mRNA"/>
</dbReference>
<protein>
    <submittedName>
        <fullName evidence="2">Conotoxin</fullName>
    </submittedName>
</protein>